<dbReference type="Pfam" id="PF05225">
    <property type="entry name" value="HTH_psq"/>
    <property type="match status" value="1"/>
</dbReference>
<sequence>MTTAALEEVRSWPGTVSIQKAASALGISRNQLSRLIRSGQSPVRTIEMGSHCRIVTASLARVLDGGEA</sequence>
<dbReference type="RefSeq" id="WP_093824294.1">
    <property type="nucleotide sequence ID" value="NZ_JAVRES010000004.1"/>
</dbReference>
<dbReference type="AlphaFoldDB" id="A0ABD5ELN2"/>
<evidence type="ECO:0000259" key="1">
    <source>
        <dbReference type="Pfam" id="PF05225"/>
    </source>
</evidence>
<proteinExistence type="predicted"/>
<name>A0ABD5ELN2_9ACTN</name>
<protein>
    <submittedName>
        <fullName evidence="2">Helix-turn-helix domain-containing protein</fullName>
    </submittedName>
</protein>
<dbReference type="EMBL" id="JAVRES010000004">
    <property type="protein sequence ID" value="MDT0435587.1"/>
    <property type="molecule type" value="Genomic_DNA"/>
</dbReference>
<evidence type="ECO:0000313" key="2">
    <source>
        <dbReference type="EMBL" id="MDT0435587.1"/>
    </source>
</evidence>
<keyword evidence="3" id="KW-1185">Reference proteome</keyword>
<comment type="caution">
    <text evidence="2">The sequence shown here is derived from an EMBL/GenBank/DDBJ whole genome shotgun (WGS) entry which is preliminary data.</text>
</comment>
<feature type="domain" description="HTH psq-type" evidence="1">
    <location>
        <begin position="4"/>
        <end position="37"/>
    </location>
</feature>
<dbReference type="InterPro" id="IPR007889">
    <property type="entry name" value="HTH_Psq"/>
</dbReference>
<evidence type="ECO:0000313" key="3">
    <source>
        <dbReference type="Proteomes" id="UP001183535"/>
    </source>
</evidence>
<accession>A0ABD5ELN2</accession>
<gene>
    <name evidence="2" type="ORF">RM877_12925</name>
</gene>
<organism evidence="2 3">
    <name type="scientific">Streptomyces doudnae</name>
    <dbReference type="NCBI Taxonomy" id="3075536"/>
    <lineage>
        <taxon>Bacteria</taxon>
        <taxon>Bacillati</taxon>
        <taxon>Actinomycetota</taxon>
        <taxon>Actinomycetes</taxon>
        <taxon>Kitasatosporales</taxon>
        <taxon>Streptomycetaceae</taxon>
        <taxon>Streptomyces</taxon>
    </lineage>
</organism>
<reference evidence="3" key="1">
    <citation type="submission" date="2023-07" db="EMBL/GenBank/DDBJ databases">
        <title>30 novel species of actinomycetes from the DSMZ collection.</title>
        <authorList>
            <person name="Nouioui I."/>
        </authorList>
    </citation>
    <scope>NUCLEOTIDE SEQUENCE [LARGE SCALE GENOMIC DNA]</scope>
    <source>
        <strain evidence="3">DSM 41981</strain>
    </source>
</reference>
<dbReference type="Proteomes" id="UP001183535">
    <property type="component" value="Unassembled WGS sequence"/>
</dbReference>